<keyword evidence="3 6" id="KW-0346">Stress response</keyword>
<dbReference type="GO" id="GO:0045892">
    <property type="term" value="P:negative regulation of DNA-templated transcription"/>
    <property type="evidence" value="ECO:0007669"/>
    <property type="project" value="UniProtKB-UniRule"/>
</dbReference>
<evidence type="ECO:0000259" key="7">
    <source>
        <dbReference type="Pfam" id="PF01628"/>
    </source>
</evidence>
<dbReference type="eggNOG" id="COG1420">
    <property type="taxonomic scope" value="Bacteria"/>
</dbReference>
<dbReference type="NCBIfam" id="TIGR00331">
    <property type="entry name" value="hrcA"/>
    <property type="match status" value="1"/>
</dbReference>
<keyword evidence="4 6" id="KW-0804">Transcription</keyword>
<dbReference type="Pfam" id="PF01628">
    <property type="entry name" value="HrcA"/>
    <property type="match status" value="1"/>
</dbReference>
<keyword evidence="1 6" id="KW-0678">Repressor</keyword>
<dbReference type="InterPro" id="IPR036390">
    <property type="entry name" value="WH_DNA-bd_sf"/>
</dbReference>
<evidence type="ECO:0000256" key="2">
    <source>
        <dbReference type="ARBA" id="ARBA00023015"/>
    </source>
</evidence>
<dbReference type="PIRSF" id="PIRSF005485">
    <property type="entry name" value="HrcA"/>
    <property type="match status" value="1"/>
</dbReference>
<dbReference type="InterPro" id="IPR029016">
    <property type="entry name" value="GAF-like_dom_sf"/>
</dbReference>
<dbReference type="SUPFAM" id="SSF46785">
    <property type="entry name" value="Winged helix' DNA-binding domain"/>
    <property type="match status" value="1"/>
</dbReference>
<dbReference type="AlphaFoldDB" id="C0GEM2"/>
<evidence type="ECO:0000256" key="1">
    <source>
        <dbReference type="ARBA" id="ARBA00022491"/>
    </source>
</evidence>
<dbReference type="HAMAP" id="MF_00081">
    <property type="entry name" value="HrcA"/>
    <property type="match status" value="1"/>
</dbReference>
<dbReference type="GO" id="GO:0003677">
    <property type="term" value="F:DNA binding"/>
    <property type="evidence" value="ECO:0007669"/>
    <property type="project" value="InterPro"/>
</dbReference>
<keyword evidence="9" id="KW-1185">Reference proteome</keyword>
<dbReference type="InterPro" id="IPR023120">
    <property type="entry name" value="WHTH_transcript_rep_HrcA_IDD"/>
</dbReference>
<dbReference type="OrthoDB" id="9783139at2"/>
<dbReference type="STRING" id="555088.DealDRAFT_0931"/>
<sequence length="342" mass="38432">MAGLNERKQRILHAVVTDYIQTAEPVGSRSISRRHQMDLSAATIRNEMADLEELGYLTQPHTSAGRIPSQQGYRFYVDALMDAAQLAKEEHEYLSGVFTQLEKMREIDQIIQQTAKVLSVMTCYTSLVMGPQFRRSAFKQMRLIPLDEQRALVVLLTDTGYIKNKVIDLPQALSSDELVRIVNYLNEQLAGQTISSLSATRLKKLRSDLYARIELLDHMLHLLEDCSAEGESRVFLGGTSNILNQPEFKDMEKVRHLLTLFEQGERLSFILETSLGGVSIRIGTENAITEISDCSLVTATYHLHERPVGTIGVLGPTRMEYSKVITIIEHIAGRLNGVLDTL</sequence>
<dbReference type="Gene3D" id="1.10.10.10">
    <property type="entry name" value="Winged helix-like DNA-binding domain superfamily/Winged helix DNA-binding domain"/>
    <property type="match status" value="1"/>
</dbReference>
<feature type="domain" description="Heat-inducible transcription repressor HrcA C-terminal" evidence="7">
    <location>
        <begin position="108"/>
        <end position="325"/>
    </location>
</feature>
<accession>C0GEM2</accession>
<evidence type="ECO:0000313" key="9">
    <source>
        <dbReference type="Proteomes" id="UP000006443"/>
    </source>
</evidence>
<reference evidence="8 9" key="1">
    <citation type="submission" date="2009-02" db="EMBL/GenBank/DDBJ databases">
        <title>Sequencing of the draft genome and assembly of Dethiobacter alkaliphilus AHT 1.</title>
        <authorList>
            <consortium name="US DOE Joint Genome Institute (JGI-PGF)"/>
            <person name="Lucas S."/>
            <person name="Copeland A."/>
            <person name="Lapidus A."/>
            <person name="Glavina del Rio T."/>
            <person name="Dalin E."/>
            <person name="Tice H."/>
            <person name="Bruce D."/>
            <person name="Goodwin L."/>
            <person name="Pitluck S."/>
            <person name="Larimer F."/>
            <person name="Land M.L."/>
            <person name="Hauser L."/>
            <person name="Muyzer G."/>
        </authorList>
    </citation>
    <scope>NUCLEOTIDE SEQUENCE [LARGE SCALE GENOMIC DNA]</scope>
    <source>
        <strain evidence="8 9">AHT 1</strain>
    </source>
</reference>
<dbReference type="PANTHER" id="PTHR34824">
    <property type="entry name" value="HEAT-INDUCIBLE TRANSCRIPTION REPRESSOR HRCA"/>
    <property type="match status" value="1"/>
</dbReference>
<gene>
    <name evidence="6" type="primary">hrcA</name>
    <name evidence="8" type="ORF">DealDRAFT_0931</name>
</gene>
<dbReference type="FunFam" id="1.10.10.10:FF:000049">
    <property type="entry name" value="Heat-inducible transcription repressor HrcA"/>
    <property type="match status" value="1"/>
</dbReference>
<dbReference type="InterPro" id="IPR002571">
    <property type="entry name" value="HrcA"/>
</dbReference>
<dbReference type="RefSeq" id="WP_008515327.1">
    <property type="nucleotide sequence ID" value="NZ_ACJM01000004.1"/>
</dbReference>
<keyword evidence="2 6" id="KW-0805">Transcription regulation</keyword>
<dbReference type="SUPFAM" id="SSF55781">
    <property type="entry name" value="GAF domain-like"/>
    <property type="match status" value="1"/>
</dbReference>
<evidence type="ECO:0000256" key="4">
    <source>
        <dbReference type="ARBA" id="ARBA00023163"/>
    </source>
</evidence>
<name>C0GEM2_DETAL</name>
<comment type="caution">
    <text evidence="8">The sequence shown here is derived from an EMBL/GenBank/DDBJ whole genome shotgun (WGS) entry which is preliminary data.</text>
</comment>
<dbReference type="Proteomes" id="UP000006443">
    <property type="component" value="Unassembled WGS sequence"/>
</dbReference>
<evidence type="ECO:0000313" key="8">
    <source>
        <dbReference type="EMBL" id="EEG78054.1"/>
    </source>
</evidence>
<dbReference type="EMBL" id="ACJM01000004">
    <property type="protein sequence ID" value="EEG78054.1"/>
    <property type="molecule type" value="Genomic_DNA"/>
</dbReference>
<protein>
    <recommendedName>
        <fullName evidence="6">Heat-inducible transcription repressor HrcA</fullName>
    </recommendedName>
</protein>
<evidence type="ECO:0000256" key="3">
    <source>
        <dbReference type="ARBA" id="ARBA00023016"/>
    </source>
</evidence>
<dbReference type="PANTHER" id="PTHR34824:SF1">
    <property type="entry name" value="HEAT-INDUCIBLE TRANSCRIPTION REPRESSOR HRCA"/>
    <property type="match status" value="1"/>
</dbReference>
<dbReference type="Gene3D" id="3.30.450.40">
    <property type="match status" value="1"/>
</dbReference>
<proteinExistence type="inferred from homology"/>
<organism evidence="8 9">
    <name type="scientific">Dethiobacter alkaliphilus AHT 1</name>
    <dbReference type="NCBI Taxonomy" id="555088"/>
    <lineage>
        <taxon>Bacteria</taxon>
        <taxon>Bacillati</taxon>
        <taxon>Bacillota</taxon>
        <taxon>Dethiobacteria</taxon>
        <taxon>Dethiobacterales</taxon>
        <taxon>Dethiobacteraceae</taxon>
        <taxon>Dethiobacter</taxon>
    </lineage>
</organism>
<comment type="similarity">
    <text evidence="6">Belongs to the HrcA family.</text>
</comment>
<dbReference type="InterPro" id="IPR021153">
    <property type="entry name" value="HrcA_C"/>
</dbReference>
<evidence type="ECO:0000256" key="5">
    <source>
        <dbReference type="ARBA" id="ARBA00055319"/>
    </source>
</evidence>
<dbReference type="Gene3D" id="3.30.390.60">
    <property type="entry name" value="Heat-inducible transcription repressor hrca homolog, domain 3"/>
    <property type="match status" value="1"/>
</dbReference>
<comment type="function">
    <text evidence="5 6">Negative regulator of class I heat shock genes (grpE-dnaK-dnaJ and groELS operons). Prevents heat-shock induction of these operons.</text>
</comment>
<evidence type="ECO:0000256" key="6">
    <source>
        <dbReference type="HAMAP-Rule" id="MF_00081"/>
    </source>
</evidence>
<dbReference type="InterPro" id="IPR036388">
    <property type="entry name" value="WH-like_DNA-bd_sf"/>
</dbReference>